<name>A0AAW1IZK7_POPJA</name>
<feature type="region of interest" description="Disordered" evidence="1">
    <location>
        <begin position="99"/>
        <end position="131"/>
    </location>
</feature>
<dbReference type="EMBL" id="JASPKY010000466">
    <property type="protein sequence ID" value="KAK9695939.1"/>
    <property type="molecule type" value="Genomic_DNA"/>
</dbReference>
<proteinExistence type="predicted"/>
<accession>A0AAW1IZK7</accession>
<gene>
    <name evidence="2" type="ORF">QE152_g32241</name>
</gene>
<feature type="compositionally biased region" description="Polar residues" evidence="1">
    <location>
        <begin position="116"/>
        <end position="128"/>
    </location>
</feature>
<comment type="caution">
    <text evidence="2">The sequence shown here is derived from an EMBL/GenBank/DDBJ whole genome shotgun (WGS) entry which is preliminary data.</text>
</comment>
<evidence type="ECO:0000313" key="2">
    <source>
        <dbReference type="EMBL" id="KAK9695939.1"/>
    </source>
</evidence>
<reference evidence="2 3" key="1">
    <citation type="journal article" date="2024" name="BMC Genomics">
        <title>De novo assembly and annotation of Popillia japonica's genome with initial clues to its potential as an invasive pest.</title>
        <authorList>
            <person name="Cucini C."/>
            <person name="Boschi S."/>
            <person name="Funari R."/>
            <person name="Cardaioli E."/>
            <person name="Iannotti N."/>
            <person name="Marturano G."/>
            <person name="Paoli F."/>
            <person name="Bruttini M."/>
            <person name="Carapelli A."/>
            <person name="Frati F."/>
            <person name="Nardi F."/>
        </authorList>
    </citation>
    <scope>NUCLEOTIDE SEQUENCE [LARGE SCALE GENOMIC DNA]</scope>
    <source>
        <strain evidence="2">DMR45628</strain>
    </source>
</reference>
<keyword evidence="3" id="KW-1185">Reference proteome</keyword>
<organism evidence="2 3">
    <name type="scientific">Popillia japonica</name>
    <name type="common">Japanese beetle</name>
    <dbReference type="NCBI Taxonomy" id="7064"/>
    <lineage>
        <taxon>Eukaryota</taxon>
        <taxon>Metazoa</taxon>
        <taxon>Ecdysozoa</taxon>
        <taxon>Arthropoda</taxon>
        <taxon>Hexapoda</taxon>
        <taxon>Insecta</taxon>
        <taxon>Pterygota</taxon>
        <taxon>Neoptera</taxon>
        <taxon>Endopterygota</taxon>
        <taxon>Coleoptera</taxon>
        <taxon>Polyphaga</taxon>
        <taxon>Scarabaeiformia</taxon>
        <taxon>Scarabaeidae</taxon>
        <taxon>Rutelinae</taxon>
        <taxon>Popillia</taxon>
    </lineage>
</organism>
<evidence type="ECO:0000313" key="3">
    <source>
        <dbReference type="Proteomes" id="UP001458880"/>
    </source>
</evidence>
<protein>
    <submittedName>
        <fullName evidence="2">Uncharacterized protein</fullName>
    </submittedName>
</protein>
<evidence type="ECO:0000256" key="1">
    <source>
        <dbReference type="SAM" id="MobiDB-lite"/>
    </source>
</evidence>
<sequence>MVFRLKRRNLYETGSTTNLKKQQAIELVNLPLDNETITDEEQSEDEYFETSNMTTALHAQNLDNKNVNYEMESNIEIENNTPTAASEFSIKIRRVARGLMNQSNNPITSKKRGSAPSANPRNSPQHSSVCAKRRKYTYSVSCK</sequence>
<dbReference type="AlphaFoldDB" id="A0AAW1IZK7"/>
<dbReference type="Proteomes" id="UP001458880">
    <property type="component" value="Unassembled WGS sequence"/>
</dbReference>